<dbReference type="Pfam" id="PF05175">
    <property type="entry name" value="MTS"/>
    <property type="match status" value="1"/>
</dbReference>
<comment type="similarity">
    <text evidence="5">Belongs to the protein N5-glutamine methyltransferase family. PrmC subfamily.</text>
</comment>
<evidence type="ECO:0000313" key="8">
    <source>
        <dbReference type="EMBL" id="MFL0267184.1"/>
    </source>
</evidence>
<dbReference type="Gene3D" id="3.40.50.150">
    <property type="entry name" value="Vaccinia Virus protein VP39"/>
    <property type="match status" value="1"/>
</dbReference>
<evidence type="ECO:0000259" key="6">
    <source>
        <dbReference type="Pfam" id="PF05175"/>
    </source>
</evidence>
<name>A0ABW8TP76_9CLOT</name>
<dbReference type="InterPro" id="IPR050320">
    <property type="entry name" value="N5-glutamine_MTase"/>
</dbReference>
<dbReference type="NCBIfam" id="TIGR00536">
    <property type="entry name" value="hemK_fam"/>
    <property type="match status" value="1"/>
</dbReference>
<dbReference type="HAMAP" id="MF_02126">
    <property type="entry name" value="RF_methyltr_PrmC"/>
    <property type="match status" value="1"/>
</dbReference>
<comment type="caution">
    <text evidence="8">The sequence shown here is derived from an EMBL/GenBank/DDBJ whole genome shotgun (WGS) entry which is preliminary data.</text>
</comment>
<dbReference type="CDD" id="cd02440">
    <property type="entry name" value="AdoMet_MTases"/>
    <property type="match status" value="1"/>
</dbReference>
<evidence type="ECO:0000256" key="5">
    <source>
        <dbReference type="HAMAP-Rule" id="MF_02126"/>
    </source>
</evidence>
<comment type="caution">
    <text evidence="5">Lacks conserved residue(s) required for the propagation of feature annotation.</text>
</comment>
<reference evidence="8 9" key="1">
    <citation type="submission" date="2024-11" db="EMBL/GenBank/DDBJ databases">
        <authorList>
            <person name="Heng Y.C."/>
            <person name="Lim A.C.H."/>
            <person name="Lee J.K.Y."/>
            <person name="Kittelmann S."/>
        </authorList>
    </citation>
    <scope>NUCLEOTIDE SEQUENCE [LARGE SCALE GENOMIC DNA]</scope>
    <source>
        <strain evidence="8 9">WILCCON 0202</strain>
    </source>
</reference>
<feature type="binding site" evidence="5">
    <location>
        <begin position="188"/>
        <end position="191"/>
    </location>
    <ligand>
        <name>substrate</name>
    </ligand>
</feature>
<keyword evidence="2 5" id="KW-0808">Transferase</keyword>
<comment type="function">
    <text evidence="5">Methylates the class 1 translation termination release factors RF1/PrfA and RF2/PrfB on the glutamine residue of the universally conserved GGQ motif.</text>
</comment>
<dbReference type="PANTHER" id="PTHR18895">
    <property type="entry name" value="HEMK METHYLTRANSFERASE"/>
    <property type="match status" value="1"/>
</dbReference>
<keyword evidence="9" id="KW-1185">Reference proteome</keyword>
<sequence>MKIQQLLTEGYEILKYNNENYILDSQLILGKVLNLDRVSIITNRDKEVSEKSVIEYFRLIDLRKNKMPLKYITEETEFMGISFFIKPGVLIPRPDTEILVEEVLKLTNKKDKMTLCDVCCGSGAIGLSIAKISETSEVYCSDISEEASEVTSKNIELLSLNNKARFVKSDLLQFALDNKLKFDIVVSNPPYIRTSVIPTLMEDVKDYEPYIALWGGEDGLNFYRSITKQSLQVLKRQGILAYEIGYDQAEEVKGILEENGFSNIKIIKDLAGLNRVLIATLN</sequence>
<evidence type="ECO:0000256" key="2">
    <source>
        <dbReference type="ARBA" id="ARBA00022679"/>
    </source>
</evidence>
<feature type="binding site" evidence="5">
    <location>
        <position position="188"/>
    </location>
    <ligand>
        <name>S-adenosyl-L-methionine</name>
        <dbReference type="ChEBI" id="CHEBI:59789"/>
    </ligand>
</feature>
<dbReference type="PROSITE" id="PS00092">
    <property type="entry name" value="N6_MTASE"/>
    <property type="match status" value="1"/>
</dbReference>
<protein>
    <recommendedName>
        <fullName evidence="5">Release factor glutamine methyltransferase</fullName>
        <shortName evidence="5">RF MTase</shortName>
        <ecNumber evidence="5">2.1.1.297</ecNumber>
    </recommendedName>
    <alternativeName>
        <fullName evidence="5">N5-glutamine methyltransferase PrmC</fullName>
    </alternativeName>
    <alternativeName>
        <fullName evidence="5">Protein-(glutamine-N5) MTase PrmC</fullName>
    </alternativeName>
    <alternativeName>
        <fullName evidence="5">Protein-glutamine N-methyltransferase PrmC</fullName>
    </alternativeName>
</protein>
<dbReference type="Pfam" id="PF17827">
    <property type="entry name" value="PrmC_N"/>
    <property type="match status" value="1"/>
</dbReference>
<dbReference type="EMBL" id="JBJHZY010000001">
    <property type="protein sequence ID" value="MFL0267184.1"/>
    <property type="molecule type" value="Genomic_DNA"/>
</dbReference>
<dbReference type="InterPro" id="IPR002052">
    <property type="entry name" value="DNA_methylase_N6_adenine_CS"/>
</dbReference>
<keyword evidence="1 5" id="KW-0489">Methyltransferase</keyword>
<dbReference type="Gene3D" id="1.10.8.10">
    <property type="entry name" value="DNA helicase RuvA subunit, C-terminal domain"/>
    <property type="match status" value="1"/>
</dbReference>
<dbReference type="InterPro" id="IPR040758">
    <property type="entry name" value="PrmC_N"/>
</dbReference>
<proteinExistence type="inferred from homology"/>
<dbReference type="PRINTS" id="PR00507">
    <property type="entry name" value="N12N6MTFRASE"/>
</dbReference>
<dbReference type="SUPFAM" id="SSF53335">
    <property type="entry name" value="S-adenosyl-L-methionine-dependent methyltransferases"/>
    <property type="match status" value="1"/>
</dbReference>
<feature type="binding site" evidence="5">
    <location>
        <position position="142"/>
    </location>
    <ligand>
        <name>S-adenosyl-L-methionine</name>
        <dbReference type="ChEBI" id="CHEBI:59789"/>
    </ligand>
</feature>
<dbReference type="Proteomes" id="UP001623661">
    <property type="component" value="Unassembled WGS sequence"/>
</dbReference>
<dbReference type="EC" id="2.1.1.297" evidence="5"/>
<evidence type="ECO:0000256" key="3">
    <source>
        <dbReference type="ARBA" id="ARBA00022691"/>
    </source>
</evidence>
<feature type="domain" description="Methyltransferase small" evidence="6">
    <location>
        <begin position="96"/>
        <end position="192"/>
    </location>
</feature>
<dbReference type="PANTHER" id="PTHR18895:SF74">
    <property type="entry name" value="MTRF1L RELEASE FACTOR GLUTAMINE METHYLTRANSFERASE"/>
    <property type="match status" value="1"/>
</dbReference>
<comment type="catalytic activity">
    <reaction evidence="4 5">
        <text>L-glutaminyl-[peptide chain release factor] + S-adenosyl-L-methionine = N(5)-methyl-L-glutaminyl-[peptide chain release factor] + S-adenosyl-L-homocysteine + H(+)</text>
        <dbReference type="Rhea" id="RHEA:42896"/>
        <dbReference type="Rhea" id="RHEA-COMP:10271"/>
        <dbReference type="Rhea" id="RHEA-COMP:10272"/>
        <dbReference type="ChEBI" id="CHEBI:15378"/>
        <dbReference type="ChEBI" id="CHEBI:30011"/>
        <dbReference type="ChEBI" id="CHEBI:57856"/>
        <dbReference type="ChEBI" id="CHEBI:59789"/>
        <dbReference type="ChEBI" id="CHEBI:61891"/>
        <dbReference type="EC" id="2.1.1.297"/>
    </reaction>
</comment>
<dbReference type="InterPro" id="IPR029063">
    <property type="entry name" value="SAM-dependent_MTases_sf"/>
</dbReference>
<dbReference type="GO" id="GO:0032259">
    <property type="term" value="P:methylation"/>
    <property type="evidence" value="ECO:0007669"/>
    <property type="project" value="UniProtKB-KW"/>
</dbReference>
<dbReference type="InterPro" id="IPR019874">
    <property type="entry name" value="RF_methyltr_PrmC"/>
</dbReference>
<keyword evidence="3 5" id="KW-0949">S-adenosyl-L-methionine</keyword>
<evidence type="ECO:0000313" key="9">
    <source>
        <dbReference type="Proteomes" id="UP001623661"/>
    </source>
</evidence>
<dbReference type="InterPro" id="IPR007848">
    <property type="entry name" value="Small_mtfrase_dom"/>
</dbReference>
<accession>A0ABW8TP76</accession>
<dbReference type="NCBIfam" id="TIGR03534">
    <property type="entry name" value="RF_mod_PrmC"/>
    <property type="match status" value="1"/>
</dbReference>
<dbReference type="RefSeq" id="WP_406763792.1">
    <property type="nucleotide sequence ID" value="NZ_JBJHZY010000001.1"/>
</dbReference>
<evidence type="ECO:0000259" key="7">
    <source>
        <dbReference type="Pfam" id="PF17827"/>
    </source>
</evidence>
<organism evidence="8 9">
    <name type="scientific">Candidatus Clostridium radicumherbarum</name>
    <dbReference type="NCBI Taxonomy" id="3381662"/>
    <lineage>
        <taxon>Bacteria</taxon>
        <taxon>Bacillati</taxon>
        <taxon>Bacillota</taxon>
        <taxon>Clostridia</taxon>
        <taxon>Eubacteriales</taxon>
        <taxon>Clostridiaceae</taxon>
        <taxon>Clostridium</taxon>
    </lineage>
</organism>
<feature type="domain" description="Release factor glutamine methyltransferase N-terminal" evidence="7">
    <location>
        <begin position="5"/>
        <end position="73"/>
    </location>
</feature>
<dbReference type="InterPro" id="IPR004556">
    <property type="entry name" value="HemK-like"/>
</dbReference>
<dbReference type="GO" id="GO:0102559">
    <property type="term" value="F:peptide chain release factor N(5)-glutamine methyltransferase activity"/>
    <property type="evidence" value="ECO:0007669"/>
    <property type="project" value="UniProtKB-EC"/>
</dbReference>
<evidence type="ECO:0000256" key="4">
    <source>
        <dbReference type="ARBA" id="ARBA00048391"/>
    </source>
</evidence>
<gene>
    <name evidence="5 8" type="primary">prmC</name>
    <name evidence="8" type="ORF">ACJDUH_03630</name>
</gene>
<evidence type="ECO:0000256" key="1">
    <source>
        <dbReference type="ARBA" id="ARBA00022603"/>
    </source>
</evidence>